<dbReference type="EMBL" id="KV453909">
    <property type="protein sequence ID" value="ODV82226.1"/>
    <property type="molecule type" value="Genomic_DNA"/>
</dbReference>
<dbReference type="InterPro" id="IPR050883">
    <property type="entry name" value="PNGase"/>
</dbReference>
<evidence type="ECO:0000259" key="6">
    <source>
        <dbReference type="SMART" id="SM00460"/>
    </source>
</evidence>
<evidence type="ECO:0000313" key="8">
    <source>
        <dbReference type="Proteomes" id="UP000094285"/>
    </source>
</evidence>
<dbReference type="OrthoDB" id="409136at2759"/>
<sequence length="375" mass="42351">MSVHTDYANLANRLIAAYAHQCLAASRAQRSLRARSHHDKSFMQSLLRLSSVLLQYKSPQATDAVLDAIDLASVYAGVERRESSAGSDSSLQYDDFLVQELLHYFKHSFFRWVTKPQCPQCQASGDNIVGAGARPFSASHNPDQVSVVEMYHCTTCSLPVEFARINNPLSLLRTREGRCGEWVNCFLLILHAVIPQPNRLRYVWNHEDHVWCEYYSYGLQRWVHLDPCEACFDEPHLYANNWGKKMSFVIGFNDYYAIDLSDKYIPASAQIDKLSVVSSLKTVTSIVDHINLEKVREFFTSDETMRTLTAASASNNTIQANEELLLHLYNSIILPYNRERKLVVGSAKPSKTSTAAIGRQTGTSEWTRARGEDGS</sequence>
<dbReference type="GO" id="GO:0005829">
    <property type="term" value="C:cytosol"/>
    <property type="evidence" value="ECO:0007669"/>
    <property type="project" value="TreeGrafter"/>
</dbReference>
<evidence type="ECO:0000256" key="4">
    <source>
        <dbReference type="ARBA" id="ARBA00032858"/>
    </source>
</evidence>
<dbReference type="SMART" id="SM00460">
    <property type="entry name" value="TGc"/>
    <property type="match status" value="1"/>
</dbReference>
<dbReference type="STRING" id="984487.A0A1E4SRT7"/>
<dbReference type="GO" id="GO:0006516">
    <property type="term" value="P:glycoprotein catabolic process"/>
    <property type="evidence" value="ECO:0007669"/>
    <property type="project" value="TreeGrafter"/>
</dbReference>
<dbReference type="PANTHER" id="PTHR12143:SF19">
    <property type="entry name" value="PEPTIDE-N(4)-(N-ACETYL-BETA-GLUCOSAMINYL)ASPARAGINE AMIDASE"/>
    <property type="match status" value="1"/>
</dbReference>
<dbReference type="RefSeq" id="XP_020067348.1">
    <property type="nucleotide sequence ID" value="XM_020208912.1"/>
</dbReference>
<feature type="domain" description="Transglutaminase-like" evidence="6">
    <location>
        <begin position="171"/>
        <end position="229"/>
    </location>
</feature>
<dbReference type="SUPFAM" id="SSF54001">
    <property type="entry name" value="Cysteine proteinases"/>
    <property type="match status" value="1"/>
</dbReference>
<gene>
    <name evidence="7" type="ORF">CANTADRAFT_4253</name>
</gene>
<protein>
    <recommendedName>
        <fullName evidence="4">Peptide:N-glycanase 1</fullName>
    </recommendedName>
</protein>
<proteinExistence type="inferred from homology"/>
<name>A0A1E4SRT7_9ASCO</name>
<evidence type="ECO:0000256" key="3">
    <source>
        <dbReference type="ARBA" id="ARBA00022833"/>
    </source>
</evidence>
<dbReference type="GO" id="GO:0005634">
    <property type="term" value="C:nucleus"/>
    <property type="evidence" value="ECO:0007669"/>
    <property type="project" value="TreeGrafter"/>
</dbReference>
<keyword evidence="3" id="KW-0862">Zinc</keyword>
<dbReference type="Pfam" id="PF03835">
    <property type="entry name" value="Rad4"/>
    <property type="match status" value="1"/>
</dbReference>
<dbReference type="PANTHER" id="PTHR12143">
    <property type="entry name" value="PEPTIDE N-GLYCANASE PNGASE -RELATED"/>
    <property type="match status" value="1"/>
</dbReference>
<dbReference type="GO" id="GO:0000224">
    <property type="term" value="F:peptide-N4-(N-acetyl-beta-glucosaminyl)asparagine amidase activity"/>
    <property type="evidence" value="ECO:0007669"/>
    <property type="project" value="TreeGrafter"/>
</dbReference>
<reference evidence="8" key="1">
    <citation type="submission" date="2016-05" db="EMBL/GenBank/DDBJ databases">
        <title>Comparative genomics of biotechnologically important yeasts.</title>
        <authorList>
            <consortium name="DOE Joint Genome Institute"/>
            <person name="Riley R."/>
            <person name="Haridas S."/>
            <person name="Wolfe K.H."/>
            <person name="Lopes M.R."/>
            <person name="Hittinger C.T."/>
            <person name="Goker M."/>
            <person name="Salamov A."/>
            <person name="Wisecaver J."/>
            <person name="Long T.M."/>
            <person name="Aerts A.L."/>
            <person name="Barry K."/>
            <person name="Choi C."/>
            <person name="Clum A."/>
            <person name="Coughlan A.Y."/>
            <person name="Deshpande S."/>
            <person name="Douglass A.P."/>
            <person name="Hanson S.J."/>
            <person name="Klenk H.-P."/>
            <person name="Labutti K."/>
            <person name="Lapidus A."/>
            <person name="Lindquist E."/>
            <person name="Lipzen A."/>
            <person name="Meier-Kolthoff J.P."/>
            <person name="Ohm R.A."/>
            <person name="Otillar R.P."/>
            <person name="Pangilinan J."/>
            <person name="Peng Y."/>
            <person name="Rokas A."/>
            <person name="Rosa C.A."/>
            <person name="Scheuner C."/>
            <person name="Sibirny A.A."/>
            <person name="Slot J.C."/>
            <person name="Stielow J.B."/>
            <person name="Sun H."/>
            <person name="Kurtzman C.P."/>
            <person name="Blackwell M."/>
            <person name="Grigoriev I.V."/>
            <person name="Jeffries T.W."/>
        </authorList>
    </citation>
    <scope>NUCLEOTIDE SEQUENCE [LARGE SCALE GENOMIC DNA]</scope>
    <source>
        <strain evidence="8">NRRL Y-17324</strain>
    </source>
</reference>
<dbReference type="GO" id="GO:0046872">
    <property type="term" value="F:metal ion binding"/>
    <property type="evidence" value="ECO:0007669"/>
    <property type="project" value="UniProtKB-KW"/>
</dbReference>
<organism evidence="7 8">
    <name type="scientific">Suhomyces tanzawaensis NRRL Y-17324</name>
    <dbReference type="NCBI Taxonomy" id="984487"/>
    <lineage>
        <taxon>Eukaryota</taxon>
        <taxon>Fungi</taxon>
        <taxon>Dikarya</taxon>
        <taxon>Ascomycota</taxon>
        <taxon>Saccharomycotina</taxon>
        <taxon>Pichiomycetes</taxon>
        <taxon>Debaryomycetaceae</taxon>
        <taxon>Suhomyces</taxon>
    </lineage>
</organism>
<dbReference type="InterPro" id="IPR018325">
    <property type="entry name" value="Rad4/PNGase_transGLS-fold"/>
</dbReference>
<comment type="similarity">
    <text evidence="1">Belongs to the transglutaminase-like superfamily. PNGase family.</text>
</comment>
<accession>A0A1E4SRT7</accession>
<evidence type="ECO:0000313" key="7">
    <source>
        <dbReference type="EMBL" id="ODV82226.1"/>
    </source>
</evidence>
<evidence type="ECO:0000256" key="1">
    <source>
        <dbReference type="ARBA" id="ARBA00009390"/>
    </source>
</evidence>
<keyword evidence="2" id="KW-0479">Metal-binding</keyword>
<dbReference type="AlphaFoldDB" id="A0A1E4SRT7"/>
<dbReference type="Gene3D" id="2.20.25.10">
    <property type="match status" value="1"/>
</dbReference>
<dbReference type="InterPro" id="IPR038765">
    <property type="entry name" value="Papain-like_cys_pep_sf"/>
</dbReference>
<feature type="compositionally biased region" description="Polar residues" evidence="5">
    <location>
        <begin position="353"/>
        <end position="366"/>
    </location>
</feature>
<dbReference type="InterPro" id="IPR002931">
    <property type="entry name" value="Transglutaminase-like"/>
</dbReference>
<evidence type="ECO:0000256" key="5">
    <source>
        <dbReference type="SAM" id="MobiDB-lite"/>
    </source>
</evidence>
<evidence type="ECO:0000256" key="2">
    <source>
        <dbReference type="ARBA" id="ARBA00022723"/>
    </source>
</evidence>
<dbReference type="Gene3D" id="3.10.620.30">
    <property type="match status" value="1"/>
</dbReference>
<keyword evidence="8" id="KW-1185">Reference proteome</keyword>
<feature type="region of interest" description="Disordered" evidence="5">
    <location>
        <begin position="353"/>
        <end position="375"/>
    </location>
</feature>
<dbReference type="GeneID" id="30983048"/>
<dbReference type="Proteomes" id="UP000094285">
    <property type="component" value="Unassembled WGS sequence"/>
</dbReference>